<dbReference type="PANTHER" id="PTHR33154:SF15">
    <property type="entry name" value="REGULATORY PROTEIN ARSR"/>
    <property type="match status" value="1"/>
</dbReference>
<protein>
    <submittedName>
        <fullName evidence="5">ArsR family transcriptional regulator</fullName>
    </submittedName>
</protein>
<dbReference type="SUPFAM" id="SSF46785">
    <property type="entry name" value="Winged helix' DNA-binding domain"/>
    <property type="match status" value="1"/>
</dbReference>
<dbReference type="EMBL" id="RQXW01000015">
    <property type="protein sequence ID" value="RTE64927.1"/>
    <property type="molecule type" value="Genomic_DNA"/>
</dbReference>
<dbReference type="OrthoDB" id="9804742at2"/>
<evidence type="ECO:0000313" key="6">
    <source>
        <dbReference type="Proteomes" id="UP000283087"/>
    </source>
</evidence>
<keyword evidence="1" id="KW-0805">Transcription regulation</keyword>
<dbReference type="Proteomes" id="UP000283087">
    <property type="component" value="Unassembled WGS sequence"/>
</dbReference>
<organism evidence="5 6">
    <name type="scientific">Amphritea opalescens</name>
    <dbReference type="NCBI Taxonomy" id="2490544"/>
    <lineage>
        <taxon>Bacteria</taxon>
        <taxon>Pseudomonadati</taxon>
        <taxon>Pseudomonadota</taxon>
        <taxon>Gammaproteobacteria</taxon>
        <taxon>Oceanospirillales</taxon>
        <taxon>Oceanospirillaceae</taxon>
        <taxon>Amphritea</taxon>
    </lineage>
</organism>
<keyword evidence="3" id="KW-0804">Transcription</keyword>
<evidence type="ECO:0000256" key="3">
    <source>
        <dbReference type="ARBA" id="ARBA00023163"/>
    </source>
</evidence>
<evidence type="ECO:0000259" key="4">
    <source>
        <dbReference type="PROSITE" id="PS50987"/>
    </source>
</evidence>
<dbReference type="InterPro" id="IPR001845">
    <property type="entry name" value="HTH_ArsR_DNA-bd_dom"/>
</dbReference>
<dbReference type="PRINTS" id="PR00778">
    <property type="entry name" value="HTHARSR"/>
</dbReference>
<evidence type="ECO:0000256" key="1">
    <source>
        <dbReference type="ARBA" id="ARBA00023015"/>
    </source>
</evidence>
<dbReference type="Gene3D" id="1.10.10.10">
    <property type="entry name" value="Winged helix-like DNA-binding domain superfamily/Winged helix DNA-binding domain"/>
    <property type="match status" value="1"/>
</dbReference>
<proteinExistence type="predicted"/>
<dbReference type="Pfam" id="PF01022">
    <property type="entry name" value="HTH_5"/>
    <property type="match status" value="1"/>
</dbReference>
<dbReference type="InterPro" id="IPR011991">
    <property type="entry name" value="ArsR-like_HTH"/>
</dbReference>
<dbReference type="InterPro" id="IPR036390">
    <property type="entry name" value="WH_DNA-bd_sf"/>
</dbReference>
<name>A0A430KN57_9GAMM</name>
<gene>
    <name evidence="5" type="ORF">EH243_14715</name>
</gene>
<feature type="domain" description="HTH arsR-type" evidence="4">
    <location>
        <begin position="4"/>
        <end position="99"/>
    </location>
</feature>
<dbReference type="RefSeq" id="WP_126159427.1">
    <property type="nucleotide sequence ID" value="NZ_RQXW01000015.1"/>
</dbReference>
<comment type="caution">
    <text evidence="5">The sequence shown here is derived from an EMBL/GenBank/DDBJ whole genome shotgun (WGS) entry which is preliminary data.</text>
</comment>
<reference evidence="5 6" key="1">
    <citation type="submission" date="2018-11" db="EMBL/GenBank/DDBJ databases">
        <title>The draft genome sequence of Amphritea opalescens ANRC-JH13T.</title>
        <authorList>
            <person name="Fang Z."/>
            <person name="Zhang Y."/>
            <person name="Han X."/>
        </authorList>
    </citation>
    <scope>NUCLEOTIDE SEQUENCE [LARGE SCALE GENOMIC DNA]</scope>
    <source>
        <strain evidence="5 6">ANRC-JH13</strain>
    </source>
</reference>
<dbReference type="GO" id="GO:0003677">
    <property type="term" value="F:DNA binding"/>
    <property type="evidence" value="ECO:0007669"/>
    <property type="project" value="UniProtKB-KW"/>
</dbReference>
<dbReference type="NCBIfam" id="NF033788">
    <property type="entry name" value="HTH_metalloreg"/>
    <property type="match status" value="1"/>
</dbReference>
<evidence type="ECO:0000256" key="2">
    <source>
        <dbReference type="ARBA" id="ARBA00023125"/>
    </source>
</evidence>
<keyword evidence="2" id="KW-0238">DNA-binding</keyword>
<dbReference type="CDD" id="cd00090">
    <property type="entry name" value="HTH_ARSR"/>
    <property type="match status" value="1"/>
</dbReference>
<dbReference type="AlphaFoldDB" id="A0A430KN57"/>
<sequence>MNKLFNEQDESIAETAKALAHPARVKIIRLLLSKTSCVGGEITAELGLAQSTVSEHLRILKVAGIIVGEIEHPRVCYTLKPSSVNALASFLEQINIKASTAQTDDGLCCPLESPFEQKD</sequence>
<dbReference type="InterPro" id="IPR036388">
    <property type="entry name" value="WH-like_DNA-bd_sf"/>
</dbReference>
<keyword evidence="6" id="KW-1185">Reference proteome</keyword>
<dbReference type="InterPro" id="IPR051081">
    <property type="entry name" value="HTH_MetalResp_TranReg"/>
</dbReference>
<dbReference type="PANTHER" id="PTHR33154">
    <property type="entry name" value="TRANSCRIPTIONAL REGULATOR, ARSR FAMILY"/>
    <property type="match status" value="1"/>
</dbReference>
<evidence type="ECO:0000313" key="5">
    <source>
        <dbReference type="EMBL" id="RTE64927.1"/>
    </source>
</evidence>
<accession>A0A430KN57</accession>
<dbReference type="SMART" id="SM00418">
    <property type="entry name" value="HTH_ARSR"/>
    <property type="match status" value="1"/>
</dbReference>
<dbReference type="GO" id="GO:0003700">
    <property type="term" value="F:DNA-binding transcription factor activity"/>
    <property type="evidence" value="ECO:0007669"/>
    <property type="project" value="InterPro"/>
</dbReference>
<dbReference type="PROSITE" id="PS50987">
    <property type="entry name" value="HTH_ARSR_2"/>
    <property type="match status" value="1"/>
</dbReference>